<comment type="subunit">
    <text evidence="2">Homotrimer.</text>
</comment>
<dbReference type="InterPro" id="IPR050298">
    <property type="entry name" value="Gram-neg_bact_OMP"/>
</dbReference>
<keyword evidence="7" id="KW-0406">Ion transport</keyword>
<keyword evidence="5" id="KW-0812">Transmembrane</keyword>
<evidence type="ECO:0000256" key="8">
    <source>
        <dbReference type="ARBA" id="ARBA00023114"/>
    </source>
</evidence>
<dbReference type="OrthoDB" id="8957883at2"/>
<keyword evidence="8" id="KW-0626">Porin</keyword>
<dbReference type="CDD" id="cd00342">
    <property type="entry name" value="gram_neg_porins"/>
    <property type="match status" value="1"/>
</dbReference>
<evidence type="ECO:0000256" key="4">
    <source>
        <dbReference type="ARBA" id="ARBA00022452"/>
    </source>
</evidence>
<dbReference type="Gene3D" id="2.40.160.10">
    <property type="entry name" value="Porin"/>
    <property type="match status" value="1"/>
</dbReference>
<protein>
    <submittedName>
        <fullName evidence="13">Porin</fullName>
    </submittedName>
</protein>
<evidence type="ECO:0000256" key="7">
    <source>
        <dbReference type="ARBA" id="ARBA00023065"/>
    </source>
</evidence>
<dbReference type="GO" id="GO:0006811">
    <property type="term" value="P:monoatomic ion transport"/>
    <property type="evidence" value="ECO:0007669"/>
    <property type="project" value="UniProtKB-KW"/>
</dbReference>
<evidence type="ECO:0000256" key="9">
    <source>
        <dbReference type="ARBA" id="ARBA00023136"/>
    </source>
</evidence>
<dbReference type="EMBL" id="NKHF01000102">
    <property type="protein sequence ID" value="PCK29813.1"/>
    <property type="molecule type" value="Genomic_DNA"/>
</dbReference>
<dbReference type="RefSeq" id="WP_099643904.1">
    <property type="nucleotide sequence ID" value="NZ_NKHF01000102.1"/>
</dbReference>
<evidence type="ECO:0000313" key="13">
    <source>
        <dbReference type="EMBL" id="PCK29813.1"/>
    </source>
</evidence>
<name>A0A2A5JK71_PSEO7</name>
<keyword evidence="3" id="KW-0813">Transport</keyword>
<dbReference type="PANTHER" id="PTHR34501:SF9">
    <property type="entry name" value="MAJOR OUTER MEMBRANE PROTEIN P.IA"/>
    <property type="match status" value="1"/>
</dbReference>
<dbReference type="Proteomes" id="UP000228621">
    <property type="component" value="Unassembled WGS sequence"/>
</dbReference>
<dbReference type="SUPFAM" id="SSF56935">
    <property type="entry name" value="Porins"/>
    <property type="match status" value="1"/>
</dbReference>
<feature type="chain" id="PRO_5013128353" evidence="11">
    <location>
        <begin position="23"/>
        <end position="317"/>
    </location>
</feature>
<evidence type="ECO:0000256" key="5">
    <source>
        <dbReference type="ARBA" id="ARBA00022692"/>
    </source>
</evidence>
<dbReference type="GO" id="GO:0009279">
    <property type="term" value="C:cell outer membrane"/>
    <property type="evidence" value="ECO:0007669"/>
    <property type="project" value="UniProtKB-SubCell"/>
</dbReference>
<sequence>MKMKYLSLFALSFCSVSVCSYANDAVSVYGRAHVGIQNSDQDGDSDTSIESYNSRMGLKGSTKLKEGLDIFYKYEFQVEITDQDKDGKSGDNLTARSQYLGIKGSYGQLLIGRDDTAMKKSQGKVDLMNDFAGDINSFFVGENRLGDTLQYTTPALSHLQFTVSYISEDNSKQKGEDGLSLAASYGDSKLKKTKVYVALAHDSKVAGQDVSRVTVQGKLGDLKLGGMYQQNEAIDTDEEVDSYMVSASYNIDSYTLLAQYQDSDGASGKLKDSGNAASVGVEKSLSKQARMYLWYSKFSLDNSEDHDTMAVTLRYDF</sequence>
<dbReference type="Pfam" id="PF13609">
    <property type="entry name" value="Porin_4"/>
    <property type="match status" value="1"/>
</dbReference>
<evidence type="ECO:0000256" key="10">
    <source>
        <dbReference type="ARBA" id="ARBA00023237"/>
    </source>
</evidence>
<dbReference type="GO" id="GO:0015288">
    <property type="term" value="F:porin activity"/>
    <property type="evidence" value="ECO:0007669"/>
    <property type="project" value="UniProtKB-KW"/>
</dbReference>
<keyword evidence="14" id="KW-1185">Reference proteome</keyword>
<dbReference type="GO" id="GO:0046930">
    <property type="term" value="C:pore complex"/>
    <property type="evidence" value="ECO:0007669"/>
    <property type="project" value="UniProtKB-KW"/>
</dbReference>
<keyword evidence="4" id="KW-1134">Transmembrane beta strand</keyword>
<reference evidence="14" key="1">
    <citation type="journal article" date="2019" name="Genome Announc.">
        <title>Draft Genome Sequence of Pseudoalteromonas piscicida Strain 36Y ROTHPW, an Hypersaline Seawater Isolate from the South Coast of Sonora, Mexico.</title>
        <authorList>
            <person name="Sanchez-Diaz R."/>
            <person name="Molina-Garza Z.J."/>
            <person name="Cruz-Suarez L.E."/>
            <person name="Selvin J."/>
            <person name="Kiran G.S."/>
            <person name="Ibarra-Gamez J.C."/>
            <person name="Gomez-Gil B."/>
            <person name="Galaviz-Silva L."/>
        </authorList>
    </citation>
    <scope>NUCLEOTIDE SEQUENCE [LARGE SCALE GENOMIC DNA]</scope>
    <source>
        <strain evidence="14">36Y_RITHPW</strain>
    </source>
</reference>
<proteinExistence type="predicted"/>
<dbReference type="InterPro" id="IPR023614">
    <property type="entry name" value="Porin_dom_sf"/>
</dbReference>
<evidence type="ECO:0000256" key="3">
    <source>
        <dbReference type="ARBA" id="ARBA00022448"/>
    </source>
</evidence>
<evidence type="ECO:0000256" key="6">
    <source>
        <dbReference type="ARBA" id="ARBA00022729"/>
    </source>
</evidence>
<keyword evidence="6 11" id="KW-0732">Signal</keyword>
<feature type="domain" description="Porin" evidence="12">
    <location>
        <begin position="14"/>
        <end position="301"/>
    </location>
</feature>
<evidence type="ECO:0000259" key="12">
    <source>
        <dbReference type="Pfam" id="PF13609"/>
    </source>
</evidence>
<comment type="caution">
    <text evidence="13">The sequence shown here is derived from an EMBL/GenBank/DDBJ whole genome shotgun (WGS) entry which is preliminary data.</text>
</comment>
<evidence type="ECO:0000256" key="11">
    <source>
        <dbReference type="SAM" id="SignalP"/>
    </source>
</evidence>
<feature type="signal peptide" evidence="11">
    <location>
        <begin position="1"/>
        <end position="22"/>
    </location>
</feature>
<gene>
    <name evidence="13" type="ORF">CEX98_20715</name>
</gene>
<organism evidence="13 14">
    <name type="scientific">Pseudoalteromonas piscicida</name>
    <dbReference type="NCBI Taxonomy" id="43662"/>
    <lineage>
        <taxon>Bacteria</taxon>
        <taxon>Pseudomonadati</taxon>
        <taxon>Pseudomonadota</taxon>
        <taxon>Gammaproteobacteria</taxon>
        <taxon>Alteromonadales</taxon>
        <taxon>Pseudoalteromonadaceae</taxon>
        <taxon>Pseudoalteromonas</taxon>
    </lineage>
</organism>
<dbReference type="PANTHER" id="PTHR34501">
    <property type="entry name" value="PROTEIN YDDL-RELATED"/>
    <property type="match status" value="1"/>
</dbReference>
<keyword evidence="10" id="KW-0998">Cell outer membrane</keyword>
<evidence type="ECO:0000313" key="14">
    <source>
        <dbReference type="Proteomes" id="UP000228621"/>
    </source>
</evidence>
<evidence type="ECO:0000256" key="1">
    <source>
        <dbReference type="ARBA" id="ARBA00004571"/>
    </source>
</evidence>
<dbReference type="InterPro" id="IPR033900">
    <property type="entry name" value="Gram_neg_porin_domain"/>
</dbReference>
<comment type="subcellular location">
    <subcellularLocation>
        <location evidence="1">Cell outer membrane</location>
        <topology evidence="1">Multi-pass membrane protein</topology>
    </subcellularLocation>
</comment>
<keyword evidence="9" id="KW-0472">Membrane</keyword>
<dbReference type="AlphaFoldDB" id="A0A2A5JK71"/>
<accession>A0A2A5JK71</accession>
<evidence type="ECO:0000256" key="2">
    <source>
        <dbReference type="ARBA" id="ARBA00011233"/>
    </source>
</evidence>